<dbReference type="Gene3D" id="3.100.10.10">
    <property type="match status" value="1"/>
</dbReference>
<name>A0A507DZJ2_9FUNG</name>
<keyword evidence="7" id="KW-1185">Reference proteome</keyword>
<dbReference type="GO" id="GO:0006412">
    <property type="term" value="P:translation"/>
    <property type="evidence" value="ECO:0007669"/>
    <property type="project" value="InterPro"/>
</dbReference>
<evidence type="ECO:0000313" key="6">
    <source>
        <dbReference type="EMBL" id="TPX56378.1"/>
    </source>
</evidence>
<organism evidence="6 7">
    <name type="scientific">Powellomyces hirtus</name>
    <dbReference type="NCBI Taxonomy" id="109895"/>
    <lineage>
        <taxon>Eukaryota</taxon>
        <taxon>Fungi</taxon>
        <taxon>Fungi incertae sedis</taxon>
        <taxon>Chytridiomycota</taxon>
        <taxon>Chytridiomycota incertae sedis</taxon>
        <taxon>Chytridiomycetes</taxon>
        <taxon>Spizellomycetales</taxon>
        <taxon>Powellomycetaceae</taxon>
        <taxon>Powellomyces</taxon>
    </lineage>
</organism>
<feature type="domain" description="Large ribosomal subunit protein uL15/eL18" evidence="5">
    <location>
        <begin position="124"/>
        <end position="197"/>
    </location>
</feature>
<reference evidence="6 7" key="1">
    <citation type="journal article" date="2019" name="Sci. Rep.">
        <title>Comparative genomics of chytrid fungi reveal insights into the obligate biotrophic and pathogenic lifestyle of Synchytrium endobioticum.</title>
        <authorList>
            <person name="van de Vossenberg B.T.L.H."/>
            <person name="Warris S."/>
            <person name="Nguyen H.D.T."/>
            <person name="van Gent-Pelzer M.P.E."/>
            <person name="Joly D.L."/>
            <person name="van de Geest H.C."/>
            <person name="Bonants P.J.M."/>
            <person name="Smith D.S."/>
            <person name="Levesque C.A."/>
            <person name="van der Lee T.A.J."/>
        </authorList>
    </citation>
    <scope>NUCLEOTIDE SEQUENCE [LARGE SCALE GENOMIC DNA]</scope>
    <source>
        <strain evidence="6 7">CBS 809.83</strain>
    </source>
</reference>
<dbReference type="InterPro" id="IPR030878">
    <property type="entry name" value="Ribosomal_uL15"/>
</dbReference>
<dbReference type="Pfam" id="PF00828">
    <property type="entry name" value="Ribosomal_L27A"/>
    <property type="match status" value="1"/>
</dbReference>
<dbReference type="SUPFAM" id="SSF52080">
    <property type="entry name" value="Ribosomal proteins L15p and L18e"/>
    <property type="match status" value="1"/>
</dbReference>
<dbReference type="GO" id="GO:0005762">
    <property type="term" value="C:mitochondrial large ribosomal subunit"/>
    <property type="evidence" value="ECO:0007669"/>
    <property type="project" value="TreeGrafter"/>
</dbReference>
<protein>
    <recommendedName>
        <fullName evidence="5">Large ribosomal subunit protein uL15/eL18 domain-containing protein</fullName>
    </recommendedName>
</protein>
<comment type="caution">
    <text evidence="6">The sequence shown here is derived from an EMBL/GenBank/DDBJ whole genome shotgun (WGS) entry which is preliminary data.</text>
</comment>
<dbReference type="HAMAP" id="MF_01341">
    <property type="entry name" value="Ribosomal_uL15"/>
    <property type="match status" value="1"/>
</dbReference>
<accession>A0A507DZJ2</accession>
<dbReference type="NCBIfam" id="TIGR01071">
    <property type="entry name" value="rplO_bact"/>
    <property type="match status" value="1"/>
</dbReference>
<feature type="compositionally biased region" description="Basic residues" evidence="4">
    <location>
        <begin position="66"/>
        <end position="88"/>
    </location>
</feature>
<dbReference type="EMBL" id="QEAQ01000077">
    <property type="protein sequence ID" value="TPX56378.1"/>
    <property type="molecule type" value="Genomic_DNA"/>
</dbReference>
<evidence type="ECO:0000256" key="3">
    <source>
        <dbReference type="ARBA" id="ARBA00023274"/>
    </source>
</evidence>
<keyword evidence="3" id="KW-0687">Ribonucleoprotein</keyword>
<evidence type="ECO:0000256" key="1">
    <source>
        <dbReference type="ARBA" id="ARBA00007320"/>
    </source>
</evidence>
<dbReference type="PANTHER" id="PTHR12934:SF11">
    <property type="entry name" value="LARGE RIBOSOMAL SUBUNIT PROTEIN UL15M"/>
    <property type="match status" value="1"/>
</dbReference>
<evidence type="ECO:0000256" key="2">
    <source>
        <dbReference type="ARBA" id="ARBA00022980"/>
    </source>
</evidence>
<dbReference type="InterPro" id="IPR005749">
    <property type="entry name" value="Ribosomal_uL15_bac-type"/>
</dbReference>
<dbReference type="InterPro" id="IPR036227">
    <property type="entry name" value="Ribosomal_uL15/eL18_sf"/>
</dbReference>
<dbReference type="InterPro" id="IPR021131">
    <property type="entry name" value="Ribosomal_uL15/eL18"/>
</dbReference>
<evidence type="ECO:0000313" key="7">
    <source>
        <dbReference type="Proteomes" id="UP000318582"/>
    </source>
</evidence>
<proteinExistence type="inferred from homology"/>
<dbReference type="Proteomes" id="UP000318582">
    <property type="component" value="Unassembled WGS sequence"/>
</dbReference>
<dbReference type="AlphaFoldDB" id="A0A507DZJ2"/>
<keyword evidence="2" id="KW-0689">Ribosomal protein</keyword>
<comment type="similarity">
    <text evidence="1">Belongs to the universal ribosomal protein uL15 family.</text>
</comment>
<evidence type="ECO:0000259" key="5">
    <source>
        <dbReference type="Pfam" id="PF00828"/>
    </source>
</evidence>
<gene>
    <name evidence="6" type="ORF">PhCBS80983_g04589</name>
</gene>
<evidence type="ECO:0000256" key="4">
    <source>
        <dbReference type="SAM" id="MobiDB-lite"/>
    </source>
</evidence>
<dbReference type="PANTHER" id="PTHR12934">
    <property type="entry name" value="50S RIBOSOMAL PROTEIN L15"/>
    <property type="match status" value="1"/>
</dbReference>
<feature type="region of interest" description="Disordered" evidence="4">
    <location>
        <begin position="66"/>
        <end position="94"/>
    </location>
</feature>
<dbReference type="STRING" id="109895.A0A507DZJ2"/>
<sequence length="285" mass="31276">MSSTLCRQMALLSVRRTTLPLSLTLSKTPASTASLNTLVKRPTTFLHAGNVKDNQGARRKRVILGRGQGKKGKTSGRGQKGWHARQHKSVPTPAFEGGQSGIIKAIPHLGHRGIDKPRYTRLYLDTLQHFVETGKLDASKKITIKELVESKAVGKIKDGVVLLGKGGEFFNHKIDIEVTRVTQPAIKLIEQLGGTATSVYHGKEALKAILRPDKWAIMPVNPMPTRSKDIARYTDASRRGYLAPEAETIDKRQLVKQLLAKSRAAVAVQQQHQHQQTATVPPTTA</sequence>
<dbReference type="GO" id="GO:0003735">
    <property type="term" value="F:structural constituent of ribosome"/>
    <property type="evidence" value="ECO:0007669"/>
    <property type="project" value="InterPro"/>
</dbReference>